<protein>
    <submittedName>
        <fullName evidence="2">Uncharacterized protein</fullName>
    </submittedName>
</protein>
<accession>A0ABU1X1S4</accession>
<evidence type="ECO:0000313" key="2">
    <source>
        <dbReference type="EMBL" id="MDR7155543.1"/>
    </source>
</evidence>
<dbReference type="EMBL" id="JAVDWV010000010">
    <property type="protein sequence ID" value="MDR7155543.1"/>
    <property type="molecule type" value="Genomic_DNA"/>
</dbReference>
<name>A0ABU1X1S4_SPHXE</name>
<dbReference type="Proteomes" id="UP001267638">
    <property type="component" value="Unassembled WGS sequence"/>
</dbReference>
<evidence type="ECO:0000256" key="1">
    <source>
        <dbReference type="SAM" id="MobiDB-lite"/>
    </source>
</evidence>
<comment type="caution">
    <text evidence="2">The sequence shown here is derived from an EMBL/GenBank/DDBJ whole genome shotgun (WGS) entry which is preliminary data.</text>
</comment>
<sequence>MAAVGDERATIDHDRLAGGEATGVTRQVERGGGNLIGRACTAERGEAEAAFGAVRAGQDRARPFGFDEAGRDGVGADAGRTPFHREIAG</sequence>
<evidence type="ECO:0000313" key="3">
    <source>
        <dbReference type="Proteomes" id="UP001267638"/>
    </source>
</evidence>
<organism evidence="2 3">
    <name type="scientific">Sphingobium xenophagum</name>
    <dbReference type="NCBI Taxonomy" id="121428"/>
    <lineage>
        <taxon>Bacteria</taxon>
        <taxon>Pseudomonadati</taxon>
        <taxon>Pseudomonadota</taxon>
        <taxon>Alphaproteobacteria</taxon>
        <taxon>Sphingomonadales</taxon>
        <taxon>Sphingomonadaceae</taxon>
        <taxon>Sphingobium</taxon>
    </lineage>
</organism>
<reference evidence="2 3" key="1">
    <citation type="submission" date="2023-07" db="EMBL/GenBank/DDBJ databases">
        <title>Sorghum-associated microbial communities from plants grown in Nebraska, USA.</title>
        <authorList>
            <person name="Schachtman D."/>
        </authorList>
    </citation>
    <scope>NUCLEOTIDE SEQUENCE [LARGE SCALE GENOMIC DNA]</scope>
    <source>
        <strain evidence="2 3">4256</strain>
    </source>
</reference>
<feature type="compositionally biased region" description="Basic and acidic residues" evidence="1">
    <location>
        <begin position="1"/>
        <end position="17"/>
    </location>
</feature>
<feature type="region of interest" description="Disordered" evidence="1">
    <location>
        <begin position="1"/>
        <end position="23"/>
    </location>
</feature>
<keyword evidence="3" id="KW-1185">Reference proteome</keyword>
<feature type="region of interest" description="Disordered" evidence="1">
    <location>
        <begin position="65"/>
        <end position="89"/>
    </location>
</feature>
<gene>
    <name evidence="2" type="ORF">J2W40_002375</name>
</gene>
<proteinExistence type="predicted"/>